<dbReference type="AlphaFoldDB" id="A0A642UQL4"/>
<dbReference type="PANTHER" id="PTHR22767:SF3">
    <property type="entry name" value="N-ALPHA-ACETYLTRANSFERASE 25, NATB AUXILIARY SUBUNIT"/>
    <property type="match status" value="1"/>
</dbReference>
<dbReference type="InterPro" id="IPR019183">
    <property type="entry name" value="NAA25_NatB_aux_su"/>
</dbReference>
<dbReference type="Gene3D" id="1.25.40.10">
    <property type="entry name" value="Tetratricopeptide repeat domain"/>
    <property type="match status" value="1"/>
</dbReference>
<reference evidence="2 3" key="1">
    <citation type="submission" date="2019-07" db="EMBL/GenBank/DDBJ databases">
        <title>Genome assembly of two rare yeast pathogens: Diutina rugosa and Trichomonascus ciferrii.</title>
        <authorList>
            <person name="Mixao V."/>
            <person name="Saus E."/>
            <person name="Hansen A."/>
            <person name="Lass-Flor C."/>
            <person name="Gabaldon T."/>
        </authorList>
    </citation>
    <scope>NUCLEOTIDE SEQUENCE [LARGE SCALE GENOMIC DNA]</scope>
    <source>
        <strain evidence="2 3">CBS 613</strain>
    </source>
</reference>
<dbReference type="PANTHER" id="PTHR22767">
    <property type="entry name" value="N-TERMINAL ACETYLTRANSFERASE-RELATED"/>
    <property type="match status" value="1"/>
</dbReference>
<comment type="caution">
    <text evidence="2">The sequence shown here is derived from an EMBL/GenBank/DDBJ whole genome shotgun (WGS) entry which is preliminary data.</text>
</comment>
<dbReference type="VEuPathDB" id="FungiDB:DIURU_002330"/>
<evidence type="ECO:0000256" key="1">
    <source>
        <dbReference type="ARBA" id="ARBA00006298"/>
    </source>
</evidence>
<proteinExistence type="inferred from homology"/>
<organism evidence="2 3">
    <name type="scientific">Diutina rugosa</name>
    <name type="common">Yeast</name>
    <name type="synonym">Candida rugosa</name>
    <dbReference type="NCBI Taxonomy" id="5481"/>
    <lineage>
        <taxon>Eukaryota</taxon>
        <taxon>Fungi</taxon>
        <taxon>Dikarya</taxon>
        <taxon>Ascomycota</taxon>
        <taxon>Saccharomycotina</taxon>
        <taxon>Pichiomycetes</taxon>
        <taxon>Debaryomycetaceae</taxon>
        <taxon>Diutina</taxon>
    </lineage>
</organism>
<protein>
    <recommendedName>
        <fullName evidence="4">N-terminal acetyltransferase B complex subunit MDM20</fullName>
    </recommendedName>
</protein>
<dbReference type="GeneID" id="54780981"/>
<dbReference type="GO" id="GO:0031416">
    <property type="term" value="C:NatB complex"/>
    <property type="evidence" value="ECO:0007669"/>
    <property type="project" value="TreeGrafter"/>
</dbReference>
<sequence length="743" mass="85985">MDDDLVDLIDQGQYSHAQQALAQRIKRFPNRPYYPALQNLCLFRQGQQKDAVTKMLKLRDSNPNCTKTIGVMYDFFVEAGKLSEANLCYENAMKRYPTAESLGTTWLNKTLTTHQYSPRLWNRIFMNLQRNQKSSREFKYWTAFTYLLILKSGDATEKEIPLFKQLALRLIEDLGYENAQELYVLAQLWAMNGETDKVVAAVTSSPVNFDVMVVYRNILQEANADQQLFDYCKLILSQFEDFTSTKLLIESGKKLGMSYDEVAEHLDSKPTRNNLLAKVELAKVFDKPLDPAVQQYFNAMKSKLCCVNDLKGYKIHPKFEEKSSNVVAQVNEVKFKYLAGEKFDDVAEELSKSLSAKSVEYDSDPVNEVRLLKVILDLQKDSTPQNIIKNICILEDLVETDKYNHKLLLWLLKLYNQLNCGSSIQYFYTRLSIRMVQHETLGHLAMWAQPSKDSCKIFNDMYRFYLTAESEVIECIATGFNQGNYTKLESFIRFGDRMHRSIGRVYALLMNVRQSLLTNDWSYTKFFLDRLVNYENLLDMNYQDNRDFISEWKLGTFDEPLDELKQMTNNVNVADVKLWALQYLVAYTNDPQHFKLFNKAMGSHKAATAFDKLLLQYYLNVFKLSQSSTKKPEVESCLNYLNKNLNSTKIAATMPKDVLSGELNQNLYRFVEFTKLVGMLLKRKPNDAVKKLIDSTLADLRKQNWTQQQLAALNDIKKELAPEHRKTVEVLAKTIEKSAPSLH</sequence>
<keyword evidence="3" id="KW-1185">Reference proteome</keyword>
<dbReference type="EMBL" id="SWFT01000067">
    <property type="protein sequence ID" value="KAA8903444.1"/>
    <property type="molecule type" value="Genomic_DNA"/>
</dbReference>
<comment type="similarity">
    <text evidence="1">Belongs to the MDM20/NAA25 family.</text>
</comment>
<dbReference type="OrthoDB" id="1874341at2759"/>
<dbReference type="RefSeq" id="XP_034012746.1">
    <property type="nucleotide sequence ID" value="XM_034154970.1"/>
</dbReference>
<evidence type="ECO:0000313" key="3">
    <source>
        <dbReference type="Proteomes" id="UP000449547"/>
    </source>
</evidence>
<dbReference type="Pfam" id="PF09797">
    <property type="entry name" value="NatB_MDM20"/>
    <property type="match status" value="1"/>
</dbReference>
<dbReference type="OMA" id="LPQLAYK"/>
<dbReference type="InterPro" id="IPR011990">
    <property type="entry name" value="TPR-like_helical_dom_sf"/>
</dbReference>
<gene>
    <name evidence="2" type="ORF">DIURU_002330</name>
</gene>
<evidence type="ECO:0000313" key="2">
    <source>
        <dbReference type="EMBL" id="KAA8903444.1"/>
    </source>
</evidence>
<dbReference type="Proteomes" id="UP000449547">
    <property type="component" value="Unassembled WGS sequence"/>
</dbReference>
<name>A0A642UQL4_DIURU</name>
<evidence type="ECO:0008006" key="4">
    <source>
        <dbReference type="Google" id="ProtNLM"/>
    </source>
</evidence>
<dbReference type="SUPFAM" id="SSF48452">
    <property type="entry name" value="TPR-like"/>
    <property type="match status" value="1"/>
</dbReference>
<accession>A0A642UQL4</accession>